<keyword evidence="1" id="KW-0472">Membrane</keyword>
<feature type="transmembrane region" description="Helical" evidence="1">
    <location>
        <begin position="20"/>
        <end position="41"/>
    </location>
</feature>
<dbReference type="EMBL" id="CP009220">
    <property type="protein sequence ID" value="ALC05451.1"/>
    <property type="molecule type" value="Genomic_DNA"/>
</dbReference>
<evidence type="ECO:0000313" key="2">
    <source>
        <dbReference type="EMBL" id="ALC05451.1"/>
    </source>
</evidence>
<organism evidence="2 3">
    <name type="scientific">Corynebacterium deserti GIMN1.010</name>
    <dbReference type="NCBI Taxonomy" id="931089"/>
    <lineage>
        <taxon>Bacteria</taxon>
        <taxon>Bacillati</taxon>
        <taxon>Actinomycetota</taxon>
        <taxon>Actinomycetes</taxon>
        <taxon>Mycobacteriales</taxon>
        <taxon>Corynebacteriaceae</taxon>
        <taxon>Corynebacterium</taxon>
    </lineage>
</organism>
<evidence type="ECO:0000256" key="1">
    <source>
        <dbReference type="SAM" id="Phobius"/>
    </source>
</evidence>
<reference evidence="2 3" key="1">
    <citation type="submission" date="2014-08" db="EMBL/GenBank/DDBJ databases">
        <title>Complete genome sequence of Corynebacterium deserti GIMN1.010 (=DSM 45689), isolated from desert sand in western China.</title>
        <authorList>
            <person name="Ruckert C."/>
            <person name="Albersmeier A."/>
            <person name="Kalinowski J."/>
        </authorList>
    </citation>
    <scope>NUCLEOTIDE SEQUENCE [LARGE SCALE GENOMIC DNA]</scope>
    <source>
        <strain evidence="2 3">GIMN1.010</strain>
    </source>
</reference>
<keyword evidence="3" id="KW-1185">Reference proteome</keyword>
<gene>
    <name evidence="2" type="ORF">CDES_05055</name>
</gene>
<keyword evidence="1" id="KW-0812">Transmembrane</keyword>
<protein>
    <submittedName>
        <fullName evidence="2">Putative membrane protein</fullName>
    </submittedName>
</protein>
<accession>A0A0M4CIP6</accession>
<feature type="transmembrane region" description="Helical" evidence="1">
    <location>
        <begin position="47"/>
        <end position="67"/>
    </location>
</feature>
<proteinExistence type="predicted"/>
<dbReference type="Proteomes" id="UP000068067">
    <property type="component" value="Chromosome"/>
</dbReference>
<name>A0A0M4CIP6_9CORY</name>
<sequence>MSSAQLSRSRGSASTSFFRIFGNLVKRIALVHCDMISFVAFDFILRIFWATPAHMTFIFSVFGVLLYNHSGHFASFRIPPDMVSNRKIIARGFSSLDRVYCYRCYNPNVDLSGVLELVIFFLVHWIHCFKE</sequence>
<keyword evidence="1" id="KW-1133">Transmembrane helix</keyword>
<dbReference type="KEGG" id="cdx:CDES_05055"/>
<evidence type="ECO:0000313" key="3">
    <source>
        <dbReference type="Proteomes" id="UP000068067"/>
    </source>
</evidence>
<dbReference type="AlphaFoldDB" id="A0A0M4CIP6"/>